<dbReference type="KEGG" id="scl:sce5496"/>
<dbReference type="InterPro" id="IPR012347">
    <property type="entry name" value="Ferritin-like"/>
</dbReference>
<gene>
    <name evidence="3" type="ordered locus">sce5496</name>
</gene>
<dbReference type="PANTHER" id="PTHR38593:SF1">
    <property type="entry name" value="BLR2558 PROTEIN"/>
    <property type="match status" value="1"/>
</dbReference>
<dbReference type="STRING" id="448385.sce5496"/>
<keyword evidence="1" id="KW-0732">Signal</keyword>
<dbReference type="Pfam" id="PF13628">
    <property type="entry name" value="DUF4142"/>
    <property type="match status" value="1"/>
</dbReference>
<dbReference type="HOGENOM" id="CLU_1304205_0_0_7"/>
<name>A9G2K7_SORC5</name>
<feature type="chain" id="PRO_5002735747" description="DUF4142 domain-containing protein" evidence="1">
    <location>
        <begin position="28"/>
        <end position="211"/>
    </location>
</feature>
<evidence type="ECO:0000313" key="4">
    <source>
        <dbReference type="Proteomes" id="UP000002139"/>
    </source>
</evidence>
<dbReference type="InterPro" id="IPR025419">
    <property type="entry name" value="DUF4142"/>
</dbReference>
<keyword evidence="4" id="KW-1185">Reference proteome</keyword>
<dbReference type="Proteomes" id="UP000002139">
    <property type="component" value="Chromosome"/>
</dbReference>
<reference evidence="3 4" key="1">
    <citation type="journal article" date="2007" name="Nat. Biotechnol.">
        <title>Complete genome sequence of the myxobacterium Sorangium cellulosum.</title>
        <authorList>
            <person name="Schneiker S."/>
            <person name="Perlova O."/>
            <person name="Kaiser O."/>
            <person name="Gerth K."/>
            <person name="Alici A."/>
            <person name="Altmeyer M.O."/>
            <person name="Bartels D."/>
            <person name="Bekel T."/>
            <person name="Beyer S."/>
            <person name="Bode E."/>
            <person name="Bode H.B."/>
            <person name="Bolten C.J."/>
            <person name="Choudhuri J.V."/>
            <person name="Doss S."/>
            <person name="Elnakady Y.A."/>
            <person name="Frank B."/>
            <person name="Gaigalat L."/>
            <person name="Goesmann A."/>
            <person name="Groeger C."/>
            <person name="Gross F."/>
            <person name="Jelsbak L."/>
            <person name="Jelsbak L."/>
            <person name="Kalinowski J."/>
            <person name="Kegler C."/>
            <person name="Knauber T."/>
            <person name="Konietzny S."/>
            <person name="Kopp M."/>
            <person name="Krause L."/>
            <person name="Krug D."/>
            <person name="Linke B."/>
            <person name="Mahmud T."/>
            <person name="Martinez-Arias R."/>
            <person name="McHardy A.C."/>
            <person name="Merai M."/>
            <person name="Meyer F."/>
            <person name="Mormann S."/>
            <person name="Munoz-Dorado J."/>
            <person name="Perez J."/>
            <person name="Pradella S."/>
            <person name="Rachid S."/>
            <person name="Raddatz G."/>
            <person name="Rosenau F."/>
            <person name="Rueckert C."/>
            <person name="Sasse F."/>
            <person name="Scharfe M."/>
            <person name="Schuster S.C."/>
            <person name="Suen G."/>
            <person name="Treuner-Lange A."/>
            <person name="Velicer G.J."/>
            <person name="Vorholter F.-J."/>
            <person name="Weissman K.J."/>
            <person name="Welch R.D."/>
            <person name="Wenzel S.C."/>
            <person name="Whitworth D.E."/>
            <person name="Wilhelm S."/>
            <person name="Wittmann C."/>
            <person name="Bloecker H."/>
            <person name="Puehler A."/>
            <person name="Mueller R."/>
        </authorList>
    </citation>
    <scope>NUCLEOTIDE SEQUENCE [LARGE SCALE GENOMIC DNA]</scope>
    <source>
        <strain evidence="4">So ce56</strain>
    </source>
</reference>
<dbReference type="PANTHER" id="PTHR38593">
    <property type="entry name" value="BLR2558 PROTEIN"/>
    <property type="match status" value="1"/>
</dbReference>
<accession>A9G2K7</accession>
<dbReference type="RefSeq" id="WP_012238127.1">
    <property type="nucleotide sequence ID" value="NC_010162.1"/>
</dbReference>
<organism evidence="3 4">
    <name type="scientific">Sorangium cellulosum (strain So ce56)</name>
    <name type="common">Polyangium cellulosum (strain So ce56)</name>
    <dbReference type="NCBI Taxonomy" id="448385"/>
    <lineage>
        <taxon>Bacteria</taxon>
        <taxon>Pseudomonadati</taxon>
        <taxon>Myxococcota</taxon>
        <taxon>Polyangia</taxon>
        <taxon>Polyangiales</taxon>
        <taxon>Polyangiaceae</taxon>
        <taxon>Sorangium</taxon>
    </lineage>
</organism>
<dbReference type="BioCyc" id="SCEL448385:SCE_RS28200-MONOMER"/>
<evidence type="ECO:0000256" key="1">
    <source>
        <dbReference type="SAM" id="SignalP"/>
    </source>
</evidence>
<dbReference type="AlphaFoldDB" id="A9G2K7"/>
<dbReference type="OrthoDB" id="7867467at2"/>
<dbReference type="eggNOG" id="COG3652">
    <property type="taxonomic scope" value="Bacteria"/>
</dbReference>
<evidence type="ECO:0000313" key="3">
    <source>
        <dbReference type="EMBL" id="CAN95659.1"/>
    </source>
</evidence>
<evidence type="ECO:0000259" key="2">
    <source>
        <dbReference type="Pfam" id="PF13628"/>
    </source>
</evidence>
<proteinExistence type="predicted"/>
<sequence length="211" mass="23433">MMRHHFKHRVALIAALAASVIGSSAHAGGRGGYVHQGAQISELQQRLEEVSPRSEEIQISDGALAKVISAANEVEISLAMIARKQARSREVKDFAREMLEAHTQGNIRLSALLRRLRIKAQPTRASAMIAGHSSIIAAYLQKQPAEKFDLTYMAIQVRMHAHALRMLDEQAIPRVKNQALKQELQRIRDEAASHMKRAQAIQATLAKGQER</sequence>
<dbReference type="Gene3D" id="1.20.1260.10">
    <property type="match status" value="1"/>
</dbReference>
<feature type="signal peptide" evidence="1">
    <location>
        <begin position="1"/>
        <end position="27"/>
    </location>
</feature>
<dbReference type="EMBL" id="AM746676">
    <property type="protein sequence ID" value="CAN95659.1"/>
    <property type="molecule type" value="Genomic_DNA"/>
</dbReference>
<feature type="domain" description="DUF4142" evidence="2">
    <location>
        <begin position="61"/>
        <end position="201"/>
    </location>
</feature>
<protein>
    <recommendedName>
        <fullName evidence="2">DUF4142 domain-containing protein</fullName>
    </recommendedName>
</protein>